<dbReference type="AlphaFoldDB" id="A0A0V0GNM7"/>
<proteinExistence type="predicted"/>
<dbReference type="EMBL" id="GEDG01034340">
    <property type="protein sequence ID" value="JAP09781.1"/>
    <property type="molecule type" value="Transcribed_RNA"/>
</dbReference>
<evidence type="ECO:0000313" key="1">
    <source>
        <dbReference type="EMBL" id="JAP09781.1"/>
    </source>
</evidence>
<reference evidence="1" key="1">
    <citation type="submission" date="2015-12" db="EMBL/GenBank/DDBJ databases">
        <title>Gene expression during late stages of embryo sac development: a critical building block for successful pollen-pistil interactions.</title>
        <authorList>
            <person name="Liu Y."/>
            <person name="Joly V."/>
            <person name="Sabar M."/>
            <person name="Matton D.P."/>
        </authorList>
    </citation>
    <scope>NUCLEOTIDE SEQUENCE</scope>
</reference>
<sequence length="81" mass="9529">MNLFESTTDFFPCISESSHKGSIFPLLRVSQSSETDWRQRIGLEIEISDARGRQKWVVYMLYTTVYTHIHANILPICIWYT</sequence>
<name>A0A0V0GNM7_SOLCH</name>
<organism evidence="1">
    <name type="scientific">Solanum chacoense</name>
    <name type="common">Chaco potato</name>
    <dbReference type="NCBI Taxonomy" id="4108"/>
    <lineage>
        <taxon>Eukaryota</taxon>
        <taxon>Viridiplantae</taxon>
        <taxon>Streptophyta</taxon>
        <taxon>Embryophyta</taxon>
        <taxon>Tracheophyta</taxon>
        <taxon>Spermatophyta</taxon>
        <taxon>Magnoliopsida</taxon>
        <taxon>eudicotyledons</taxon>
        <taxon>Gunneridae</taxon>
        <taxon>Pentapetalae</taxon>
        <taxon>asterids</taxon>
        <taxon>lamiids</taxon>
        <taxon>Solanales</taxon>
        <taxon>Solanaceae</taxon>
        <taxon>Solanoideae</taxon>
        <taxon>Solaneae</taxon>
        <taxon>Solanum</taxon>
    </lineage>
</organism>
<protein>
    <submittedName>
        <fullName evidence="1">Putative ovule protein</fullName>
    </submittedName>
</protein>
<accession>A0A0V0GNM7</accession>